<sequence>MQGHEFKPWSGKIPPAAEQLGPCATTTEPALYSPFIDPRCPRRTVEHAASGKGELICHFLQKDFLDNPTFKIPPPKASLVAQWLRIRLPMQGTQVRSLVWEDPTCRGATKPVRHNY</sequence>
<protein>
    <submittedName>
        <fullName evidence="2">Uncharacterized protein</fullName>
    </submittedName>
</protein>
<evidence type="ECO:0000313" key="3">
    <source>
        <dbReference type="Proteomes" id="UP001159641"/>
    </source>
</evidence>
<dbReference type="AlphaFoldDB" id="A0AB34HT86"/>
<feature type="region of interest" description="Disordered" evidence="1">
    <location>
        <begin position="1"/>
        <end position="22"/>
    </location>
</feature>
<keyword evidence="3" id="KW-1185">Reference proteome</keyword>
<accession>A0AB34HT86</accession>
<reference evidence="2 3" key="1">
    <citation type="submission" date="2022-11" db="EMBL/GenBank/DDBJ databases">
        <title>Whole genome sequence of Eschrichtius robustus ER-17-0199.</title>
        <authorList>
            <person name="Bruniche-Olsen A."/>
            <person name="Black A.N."/>
            <person name="Fields C.J."/>
            <person name="Walden K."/>
            <person name="Dewoody J.A."/>
        </authorList>
    </citation>
    <scope>NUCLEOTIDE SEQUENCE [LARGE SCALE GENOMIC DNA]</scope>
    <source>
        <strain evidence="2">ER-17-0199</strain>
        <tissue evidence="2">Blubber</tissue>
    </source>
</reference>
<proteinExistence type="predicted"/>
<dbReference type="Proteomes" id="UP001159641">
    <property type="component" value="Unassembled WGS sequence"/>
</dbReference>
<gene>
    <name evidence="2" type="ORF">J1605_018194</name>
</gene>
<evidence type="ECO:0000313" key="2">
    <source>
        <dbReference type="EMBL" id="KAJ8796046.1"/>
    </source>
</evidence>
<dbReference type="EMBL" id="JAIQCJ010000541">
    <property type="protein sequence ID" value="KAJ8796046.1"/>
    <property type="molecule type" value="Genomic_DNA"/>
</dbReference>
<organism evidence="2 3">
    <name type="scientific">Eschrichtius robustus</name>
    <name type="common">California gray whale</name>
    <name type="synonym">Eschrichtius gibbosus</name>
    <dbReference type="NCBI Taxonomy" id="9764"/>
    <lineage>
        <taxon>Eukaryota</taxon>
        <taxon>Metazoa</taxon>
        <taxon>Chordata</taxon>
        <taxon>Craniata</taxon>
        <taxon>Vertebrata</taxon>
        <taxon>Euteleostomi</taxon>
        <taxon>Mammalia</taxon>
        <taxon>Eutheria</taxon>
        <taxon>Laurasiatheria</taxon>
        <taxon>Artiodactyla</taxon>
        <taxon>Whippomorpha</taxon>
        <taxon>Cetacea</taxon>
        <taxon>Mysticeti</taxon>
        <taxon>Eschrichtiidae</taxon>
        <taxon>Eschrichtius</taxon>
    </lineage>
</organism>
<comment type="caution">
    <text evidence="2">The sequence shown here is derived from an EMBL/GenBank/DDBJ whole genome shotgun (WGS) entry which is preliminary data.</text>
</comment>
<name>A0AB34HT86_ESCRO</name>
<evidence type="ECO:0000256" key="1">
    <source>
        <dbReference type="SAM" id="MobiDB-lite"/>
    </source>
</evidence>